<accession>A0A6A4TCM7</accession>
<feature type="region of interest" description="Disordered" evidence="1">
    <location>
        <begin position="224"/>
        <end position="243"/>
    </location>
</feature>
<organism evidence="2 3">
    <name type="scientific">Scophthalmus maximus</name>
    <name type="common">Turbot</name>
    <name type="synonym">Psetta maxima</name>
    <dbReference type="NCBI Taxonomy" id="52904"/>
    <lineage>
        <taxon>Eukaryota</taxon>
        <taxon>Metazoa</taxon>
        <taxon>Chordata</taxon>
        <taxon>Craniata</taxon>
        <taxon>Vertebrata</taxon>
        <taxon>Euteleostomi</taxon>
        <taxon>Actinopterygii</taxon>
        <taxon>Neopterygii</taxon>
        <taxon>Teleostei</taxon>
        <taxon>Neoteleostei</taxon>
        <taxon>Acanthomorphata</taxon>
        <taxon>Carangaria</taxon>
        <taxon>Pleuronectiformes</taxon>
        <taxon>Pleuronectoidei</taxon>
        <taxon>Scophthalmidae</taxon>
        <taxon>Scophthalmus</taxon>
    </lineage>
</organism>
<evidence type="ECO:0000313" key="2">
    <source>
        <dbReference type="EMBL" id="KAF0042965.1"/>
    </source>
</evidence>
<feature type="region of interest" description="Disordered" evidence="1">
    <location>
        <begin position="24"/>
        <end position="51"/>
    </location>
</feature>
<protein>
    <submittedName>
        <fullName evidence="2">Uncharacterized protein</fullName>
    </submittedName>
</protein>
<sequence>MPVLNSDWASSFFFGQSSLATLDVQNSSKKGRRGTKAFQQSPLRLSPSPRVPVPSSVLPGLIDQRSDRPAAWRRLSCSPRLLRRCRRARPAAARPLTFAWKREDDVLNLPCSTPAFNFEGLDPTGGEKRALEGRRGTKAFQQSPLRLSPSPRVPVPSSVLPGLIDQRSDRPAAWRRLSCSPRLLRRCRRARPAAARPLTFAWKREDDVLNLPCSTPAFNFEGLDPTGGEKRALEVSETSLASN</sequence>
<reference evidence="2 3" key="1">
    <citation type="submission" date="2019-06" db="EMBL/GenBank/DDBJ databases">
        <title>Draft genomes of female and male turbot (Scophthalmus maximus).</title>
        <authorList>
            <person name="Xu H."/>
            <person name="Xu X.-W."/>
            <person name="Shao C."/>
            <person name="Chen S."/>
        </authorList>
    </citation>
    <scope>NUCLEOTIDE SEQUENCE [LARGE SCALE GENOMIC DNA]</scope>
    <source>
        <strain evidence="2">Ysfricsl-2016a</strain>
        <tissue evidence="2">Blood</tissue>
    </source>
</reference>
<comment type="caution">
    <text evidence="2">The sequence shown here is derived from an EMBL/GenBank/DDBJ whole genome shotgun (WGS) entry which is preliminary data.</text>
</comment>
<name>A0A6A4TCM7_SCOMX</name>
<dbReference type="Proteomes" id="UP000438429">
    <property type="component" value="Unassembled WGS sequence"/>
</dbReference>
<feature type="compositionally biased region" description="Low complexity" evidence="1">
    <location>
        <begin position="41"/>
        <end position="51"/>
    </location>
</feature>
<evidence type="ECO:0000313" key="3">
    <source>
        <dbReference type="Proteomes" id="UP000438429"/>
    </source>
</evidence>
<proteinExistence type="predicted"/>
<gene>
    <name evidence="2" type="ORF">F2P81_004302</name>
</gene>
<evidence type="ECO:0000256" key="1">
    <source>
        <dbReference type="SAM" id="MobiDB-lite"/>
    </source>
</evidence>
<dbReference type="AlphaFoldDB" id="A0A6A4TCM7"/>
<dbReference type="EMBL" id="VEVO01000004">
    <property type="protein sequence ID" value="KAF0042965.1"/>
    <property type="molecule type" value="Genomic_DNA"/>
</dbReference>